<dbReference type="SUPFAM" id="SSF50630">
    <property type="entry name" value="Acid proteases"/>
    <property type="match status" value="1"/>
</dbReference>
<evidence type="ECO:0000313" key="5">
    <source>
        <dbReference type="Proteomes" id="UP000030671"/>
    </source>
</evidence>
<comment type="similarity">
    <text evidence="1">Belongs to the peptidase A1 family.</text>
</comment>
<dbReference type="InterPro" id="IPR034164">
    <property type="entry name" value="Pepsin-like_dom"/>
</dbReference>
<evidence type="ECO:0000256" key="2">
    <source>
        <dbReference type="SAM" id="SignalP"/>
    </source>
</evidence>
<keyword evidence="5" id="KW-1185">Reference proteome</keyword>
<dbReference type="eggNOG" id="KOG1339">
    <property type="taxonomic scope" value="Eukaryota"/>
</dbReference>
<dbReference type="EMBL" id="KI925464">
    <property type="protein sequence ID" value="ETW76560.1"/>
    <property type="molecule type" value="Genomic_DNA"/>
</dbReference>
<dbReference type="CDD" id="cd05471">
    <property type="entry name" value="pepsin_like"/>
    <property type="match status" value="1"/>
</dbReference>
<dbReference type="GO" id="GO:0004190">
    <property type="term" value="F:aspartic-type endopeptidase activity"/>
    <property type="evidence" value="ECO:0007669"/>
    <property type="project" value="InterPro"/>
</dbReference>
<evidence type="ECO:0000259" key="3">
    <source>
        <dbReference type="PROSITE" id="PS51767"/>
    </source>
</evidence>
<dbReference type="PROSITE" id="PS51767">
    <property type="entry name" value="PEPTIDASE_A1"/>
    <property type="match status" value="1"/>
</dbReference>
<feature type="chain" id="PRO_5004843881" evidence="2">
    <location>
        <begin position="21"/>
        <end position="390"/>
    </location>
</feature>
<feature type="domain" description="Peptidase A1" evidence="3">
    <location>
        <begin position="66"/>
        <end position="386"/>
    </location>
</feature>
<proteinExistence type="inferred from homology"/>
<dbReference type="InterPro" id="IPR001461">
    <property type="entry name" value="Aspartic_peptidase_A1"/>
</dbReference>
<dbReference type="InterPro" id="IPR021109">
    <property type="entry name" value="Peptidase_aspartic_dom_sf"/>
</dbReference>
<feature type="signal peptide" evidence="2">
    <location>
        <begin position="1"/>
        <end position="20"/>
    </location>
</feature>
<dbReference type="KEGG" id="hir:HETIRDRAFT_106005"/>
<dbReference type="Pfam" id="PF00026">
    <property type="entry name" value="Asp"/>
    <property type="match status" value="1"/>
</dbReference>
<dbReference type="PRINTS" id="PR00792">
    <property type="entry name" value="PEPSIN"/>
</dbReference>
<dbReference type="PANTHER" id="PTHR47966:SF51">
    <property type="entry name" value="BETA-SITE APP-CLEAVING ENZYME, ISOFORM A-RELATED"/>
    <property type="match status" value="1"/>
</dbReference>
<dbReference type="GeneID" id="20666126"/>
<protein>
    <submittedName>
        <fullName evidence="4">Aspartic peptidase</fullName>
    </submittedName>
</protein>
<dbReference type="RefSeq" id="XP_009551449.1">
    <property type="nucleotide sequence ID" value="XM_009553154.1"/>
</dbReference>
<evidence type="ECO:0000256" key="1">
    <source>
        <dbReference type="ARBA" id="ARBA00007447"/>
    </source>
</evidence>
<dbReference type="AlphaFoldDB" id="W4JTY4"/>
<dbReference type="Proteomes" id="UP000030671">
    <property type="component" value="Unassembled WGS sequence"/>
</dbReference>
<gene>
    <name evidence="4" type="ORF">HETIRDRAFT_106005</name>
</gene>
<dbReference type="GO" id="GO:0006508">
    <property type="term" value="P:proteolysis"/>
    <property type="evidence" value="ECO:0007669"/>
    <property type="project" value="InterPro"/>
</dbReference>
<sequence>MSRAAFIFGILAAAVVPAHSASTQKILKAAFISSLIDSEAAWSAAAISKVAANDMNAPTNNAVLKAVASVQAGNGQTFSNVLIDTGSAILWLGGETPYEPGSNTQAMNETFSIGYGAGGASGTAYMDKVTVGAAVANSQIIGAANHTTGFKLVKPIDGIRPSGSNSGEVSGHDATPTFVESLLSEGSIDAAMFGIYVNGLDAASGTQIGQGEITFGGIDDNRISGEIVWLPQNEPVNFHWEFNVSSFSFGDTVLVNDTEPGRTDTGVLEIGLPSDAFFSILHSFPGAGLVPNGTLDGYLTFPLNASASSLPSMTFGLGDQTFDIPASQYLIPTGLYDALGLDATKALYTWVTSAGFGTFMFGQKWLESVYTGYDMTGHHKSCLDYAWIVG</sequence>
<name>W4JTY4_HETIT</name>
<dbReference type="OrthoDB" id="660550at2759"/>
<accession>W4JTY4</accession>
<dbReference type="InParanoid" id="W4JTY4"/>
<dbReference type="InterPro" id="IPR033121">
    <property type="entry name" value="PEPTIDASE_A1"/>
</dbReference>
<organism evidence="4 5">
    <name type="scientific">Heterobasidion irregulare (strain TC 32-1)</name>
    <dbReference type="NCBI Taxonomy" id="747525"/>
    <lineage>
        <taxon>Eukaryota</taxon>
        <taxon>Fungi</taxon>
        <taxon>Dikarya</taxon>
        <taxon>Basidiomycota</taxon>
        <taxon>Agaricomycotina</taxon>
        <taxon>Agaricomycetes</taxon>
        <taxon>Russulales</taxon>
        <taxon>Bondarzewiaceae</taxon>
        <taxon>Heterobasidion</taxon>
        <taxon>Heterobasidion annosum species complex</taxon>
    </lineage>
</organism>
<reference evidence="4 5" key="1">
    <citation type="journal article" date="2012" name="New Phytol.">
        <title>Insight into trade-off between wood decay and parasitism from the genome of a fungal forest pathogen.</title>
        <authorList>
            <person name="Olson A."/>
            <person name="Aerts A."/>
            <person name="Asiegbu F."/>
            <person name="Belbahri L."/>
            <person name="Bouzid O."/>
            <person name="Broberg A."/>
            <person name="Canback B."/>
            <person name="Coutinho P.M."/>
            <person name="Cullen D."/>
            <person name="Dalman K."/>
            <person name="Deflorio G."/>
            <person name="van Diepen L.T."/>
            <person name="Dunand C."/>
            <person name="Duplessis S."/>
            <person name="Durling M."/>
            <person name="Gonthier P."/>
            <person name="Grimwood J."/>
            <person name="Fossdal C.G."/>
            <person name="Hansson D."/>
            <person name="Henrissat B."/>
            <person name="Hietala A."/>
            <person name="Himmelstrand K."/>
            <person name="Hoffmeister D."/>
            <person name="Hogberg N."/>
            <person name="James T.Y."/>
            <person name="Karlsson M."/>
            <person name="Kohler A."/>
            <person name="Kues U."/>
            <person name="Lee Y.H."/>
            <person name="Lin Y.C."/>
            <person name="Lind M."/>
            <person name="Lindquist E."/>
            <person name="Lombard V."/>
            <person name="Lucas S."/>
            <person name="Lunden K."/>
            <person name="Morin E."/>
            <person name="Murat C."/>
            <person name="Park J."/>
            <person name="Raffaello T."/>
            <person name="Rouze P."/>
            <person name="Salamov A."/>
            <person name="Schmutz J."/>
            <person name="Solheim H."/>
            <person name="Stahlberg J."/>
            <person name="Velez H."/>
            <person name="de Vries R.P."/>
            <person name="Wiebenga A."/>
            <person name="Woodward S."/>
            <person name="Yakovlev I."/>
            <person name="Garbelotto M."/>
            <person name="Martin F."/>
            <person name="Grigoriev I.V."/>
            <person name="Stenlid J."/>
        </authorList>
    </citation>
    <scope>NUCLEOTIDE SEQUENCE [LARGE SCALE GENOMIC DNA]</scope>
    <source>
        <strain evidence="4 5">TC 32-1</strain>
    </source>
</reference>
<dbReference type="Gene3D" id="2.40.70.10">
    <property type="entry name" value="Acid Proteases"/>
    <property type="match status" value="2"/>
</dbReference>
<dbReference type="HOGENOM" id="CLU_038846_0_0_1"/>
<dbReference type="PANTHER" id="PTHR47966">
    <property type="entry name" value="BETA-SITE APP-CLEAVING ENZYME, ISOFORM A-RELATED"/>
    <property type="match status" value="1"/>
</dbReference>
<keyword evidence="2" id="KW-0732">Signal</keyword>
<evidence type="ECO:0000313" key="4">
    <source>
        <dbReference type="EMBL" id="ETW76560.1"/>
    </source>
</evidence>